<evidence type="ECO:0000256" key="1">
    <source>
        <dbReference type="ARBA" id="ARBA00022729"/>
    </source>
</evidence>
<feature type="disulfide bond" evidence="6">
    <location>
        <begin position="34"/>
        <end position="95"/>
    </location>
</feature>
<dbReference type="PANTHER" id="PTHR48071">
    <property type="entry name" value="SRCR DOMAIN-CONTAINING PROTEIN"/>
    <property type="match status" value="1"/>
</dbReference>
<evidence type="ECO:0000259" key="7">
    <source>
        <dbReference type="PROSITE" id="PS50287"/>
    </source>
</evidence>
<feature type="disulfide bond" evidence="6">
    <location>
        <begin position="21"/>
        <end position="85"/>
    </location>
</feature>
<dbReference type="Proteomes" id="UP000001593">
    <property type="component" value="Unassembled WGS sequence"/>
</dbReference>
<dbReference type="SMART" id="SM00202">
    <property type="entry name" value="SR"/>
    <property type="match status" value="1"/>
</dbReference>
<name>A7SM61_NEMVE</name>
<evidence type="ECO:0000256" key="2">
    <source>
        <dbReference type="ARBA" id="ARBA00022737"/>
    </source>
</evidence>
<dbReference type="PRINTS" id="PR00258">
    <property type="entry name" value="SPERACTRCPTR"/>
</dbReference>
<evidence type="ECO:0000256" key="6">
    <source>
        <dbReference type="PROSITE-ProRule" id="PRU00196"/>
    </source>
</evidence>
<proteinExistence type="predicted"/>
<evidence type="ECO:0000256" key="4">
    <source>
        <dbReference type="ARBA" id="ARBA00023170"/>
    </source>
</evidence>
<feature type="disulfide bond" evidence="6">
    <location>
        <begin position="65"/>
        <end position="75"/>
    </location>
</feature>
<dbReference type="FunFam" id="3.10.250.10:FF:000007">
    <property type="entry name" value="Soluble scavenger receptor cysteine-rich domain-containing protein SSC5D"/>
    <property type="match status" value="1"/>
</dbReference>
<protein>
    <recommendedName>
        <fullName evidence="7">SRCR domain-containing protein</fullName>
    </recommendedName>
</protein>
<dbReference type="OMA" id="WGATSCK"/>
<gene>
    <name evidence="8" type="ORF">NEMVEDRAFT_v1g123439</name>
</gene>
<dbReference type="PANTHER" id="PTHR48071:SF18">
    <property type="entry name" value="DELETED IN MALIGNANT BRAIN TUMORS 1 PROTEIN-RELATED"/>
    <property type="match status" value="1"/>
</dbReference>
<dbReference type="PROSITE" id="PS50287">
    <property type="entry name" value="SRCR_2"/>
    <property type="match status" value="1"/>
</dbReference>
<keyword evidence="3 6" id="KW-1015">Disulfide bond</keyword>
<keyword evidence="9" id="KW-1185">Reference proteome</keyword>
<dbReference type="Gene3D" id="3.10.250.10">
    <property type="entry name" value="SRCR-like domain"/>
    <property type="match status" value="1"/>
</dbReference>
<sequence>MAGNGTGRVEVYHDGQWGTICDLGWDKNDAAVVCNQLGFVKVIHEAKNALYGQGSGPVWMGYVQCKGDEQRLTDCPNGGWGATSCKHVRDAGVKCLHEGM</sequence>
<organism evidence="8 9">
    <name type="scientific">Nematostella vectensis</name>
    <name type="common">Starlet sea anemone</name>
    <dbReference type="NCBI Taxonomy" id="45351"/>
    <lineage>
        <taxon>Eukaryota</taxon>
        <taxon>Metazoa</taxon>
        <taxon>Cnidaria</taxon>
        <taxon>Anthozoa</taxon>
        <taxon>Hexacorallia</taxon>
        <taxon>Actiniaria</taxon>
        <taxon>Edwardsiidae</taxon>
        <taxon>Nematostella</taxon>
    </lineage>
</organism>
<evidence type="ECO:0000256" key="5">
    <source>
        <dbReference type="ARBA" id="ARBA00023180"/>
    </source>
</evidence>
<keyword evidence="2" id="KW-0677">Repeat</keyword>
<dbReference type="SUPFAM" id="SSF56487">
    <property type="entry name" value="SRCR-like"/>
    <property type="match status" value="1"/>
</dbReference>
<keyword evidence="1" id="KW-0732">Signal</keyword>
<evidence type="ECO:0000256" key="3">
    <source>
        <dbReference type="ARBA" id="ARBA00023157"/>
    </source>
</evidence>
<keyword evidence="4" id="KW-0675">Receptor</keyword>
<accession>A7SM61</accession>
<dbReference type="InterPro" id="IPR001190">
    <property type="entry name" value="SRCR"/>
</dbReference>
<dbReference type="eggNOG" id="ENOG502QU48">
    <property type="taxonomic scope" value="Eukaryota"/>
</dbReference>
<dbReference type="PhylomeDB" id="A7SM61"/>
<dbReference type="AlphaFoldDB" id="A7SM61"/>
<dbReference type="InParanoid" id="A7SM61"/>
<dbReference type="InterPro" id="IPR036772">
    <property type="entry name" value="SRCR-like_dom_sf"/>
</dbReference>
<evidence type="ECO:0000313" key="9">
    <source>
        <dbReference type="Proteomes" id="UP000001593"/>
    </source>
</evidence>
<dbReference type="HOGENOM" id="CLU_002555_6_2_1"/>
<dbReference type="GO" id="GO:0016020">
    <property type="term" value="C:membrane"/>
    <property type="evidence" value="ECO:0007669"/>
    <property type="project" value="InterPro"/>
</dbReference>
<reference evidence="8 9" key="1">
    <citation type="journal article" date="2007" name="Science">
        <title>Sea anemone genome reveals ancestral eumetazoan gene repertoire and genomic organization.</title>
        <authorList>
            <person name="Putnam N.H."/>
            <person name="Srivastava M."/>
            <person name="Hellsten U."/>
            <person name="Dirks B."/>
            <person name="Chapman J."/>
            <person name="Salamov A."/>
            <person name="Terry A."/>
            <person name="Shapiro H."/>
            <person name="Lindquist E."/>
            <person name="Kapitonov V.V."/>
            <person name="Jurka J."/>
            <person name="Genikhovich G."/>
            <person name="Grigoriev I.V."/>
            <person name="Lucas S.M."/>
            <person name="Steele R.E."/>
            <person name="Finnerty J.R."/>
            <person name="Technau U."/>
            <person name="Martindale M.Q."/>
            <person name="Rokhsar D.S."/>
        </authorList>
    </citation>
    <scope>NUCLEOTIDE SEQUENCE [LARGE SCALE GENOMIC DNA]</scope>
    <source>
        <strain evidence="9">CH2 X CH6</strain>
    </source>
</reference>
<dbReference type="STRING" id="45351.A7SM61"/>
<dbReference type="EMBL" id="DS469705">
    <property type="protein sequence ID" value="EDO35214.1"/>
    <property type="molecule type" value="Genomic_DNA"/>
</dbReference>
<evidence type="ECO:0000313" key="8">
    <source>
        <dbReference type="EMBL" id="EDO35214.1"/>
    </source>
</evidence>
<dbReference type="Pfam" id="PF00530">
    <property type="entry name" value="SRCR"/>
    <property type="match status" value="1"/>
</dbReference>
<keyword evidence="5" id="KW-0325">Glycoprotein</keyword>
<feature type="domain" description="SRCR" evidence="7">
    <location>
        <begin position="1"/>
        <end position="96"/>
    </location>
</feature>